<evidence type="ECO:0000313" key="2">
    <source>
        <dbReference type="Proteomes" id="UP001054837"/>
    </source>
</evidence>
<dbReference type="EMBL" id="BPLQ01007740">
    <property type="protein sequence ID" value="GIY32000.1"/>
    <property type="molecule type" value="Genomic_DNA"/>
</dbReference>
<comment type="caution">
    <text evidence="1">The sequence shown here is derived from an EMBL/GenBank/DDBJ whole genome shotgun (WGS) entry which is preliminary data.</text>
</comment>
<reference evidence="1 2" key="1">
    <citation type="submission" date="2021-06" db="EMBL/GenBank/DDBJ databases">
        <title>Caerostris darwini draft genome.</title>
        <authorList>
            <person name="Kono N."/>
            <person name="Arakawa K."/>
        </authorList>
    </citation>
    <scope>NUCLEOTIDE SEQUENCE [LARGE SCALE GENOMIC DNA]</scope>
</reference>
<organism evidence="1 2">
    <name type="scientific">Caerostris darwini</name>
    <dbReference type="NCBI Taxonomy" id="1538125"/>
    <lineage>
        <taxon>Eukaryota</taxon>
        <taxon>Metazoa</taxon>
        <taxon>Ecdysozoa</taxon>
        <taxon>Arthropoda</taxon>
        <taxon>Chelicerata</taxon>
        <taxon>Arachnida</taxon>
        <taxon>Araneae</taxon>
        <taxon>Araneomorphae</taxon>
        <taxon>Entelegynae</taxon>
        <taxon>Araneoidea</taxon>
        <taxon>Araneidae</taxon>
        <taxon>Caerostris</taxon>
    </lineage>
</organism>
<name>A0AAV4SHM1_9ARAC</name>
<evidence type="ECO:0000313" key="1">
    <source>
        <dbReference type="EMBL" id="GIY32000.1"/>
    </source>
</evidence>
<dbReference type="Proteomes" id="UP001054837">
    <property type="component" value="Unassembled WGS sequence"/>
</dbReference>
<proteinExistence type="predicted"/>
<accession>A0AAV4SHM1</accession>
<sequence length="119" mass="14227">MGPVITSRKSRTRYRGTRLCHQRPRLSHRFVTFRPQDSFSHTRAPFLHRTQTKKEKKKLSFIYTFSCHKCGTQLERWRNCNKTNQKFPYLRQRAAQTVCRMEGEYIVFEKSGASPSLWV</sequence>
<gene>
    <name evidence="1" type="ORF">CDAR_411081</name>
</gene>
<keyword evidence="2" id="KW-1185">Reference proteome</keyword>
<protein>
    <submittedName>
        <fullName evidence="1">Uncharacterized protein</fullName>
    </submittedName>
</protein>
<dbReference type="AlphaFoldDB" id="A0AAV4SHM1"/>